<dbReference type="AlphaFoldDB" id="A0A485K743"/>
<keyword evidence="4" id="KW-1185">Reference proteome</keyword>
<protein>
    <submittedName>
        <fullName evidence="3">Aste57867_2195 protein</fullName>
    </submittedName>
</protein>
<accession>A0A485K743</accession>
<reference evidence="3 4" key="1">
    <citation type="submission" date="2019-03" db="EMBL/GenBank/DDBJ databases">
        <authorList>
            <person name="Gaulin E."/>
            <person name="Dumas B."/>
        </authorList>
    </citation>
    <scope>NUCLEOTIDE SEQUENCE [LARGE SCALE GENOMIC DNA]</scope>
    <source>
        <strain evidence="3">CBS 568.67</strain>
    </source>
</reference>
<evidence type="ECO:0000313" key="2">
    <source>
        <dbReference type="EMBL" id="KAF0717614.1"/>
    </source>
</evidence>
<proteinExistence type="predicted"/>
<reference evidence="2" key="2">
    <citation type="submission" date="2019-06" db="EMBL/GenBank/DDBJ databases">
        <title>Genomics analysis of Aphanomyces spp. identifies a new class of oomycete effector associated with host adaptation.</title>
        <authorList>
            <person name="Gaulin E."/>
        </authorList>
    </citation>
    <scope>NUCLEOTIDE SEQUENCE</scope>
    <source>
        <strain evidence="2">CBS 578.67</strain>
    </source>
</reference>
<dbReference type="EMBL" id="VJMH01000230">
    <property type="protein sequence ID" value="KAF0717614.1"/>
    <property type="molecule type" value="Genomic_DNA"/>
</dbReference>
<name>A0A485K743_9STRA</name>
<dbReference type="SUPFAM" id="SSF56219">
    <property type="entry name" value="DNase I-like"/>
    <property type="match status" value="1"/>
</dbReference>
<evidence type="ECO:0000256" key="1">
    <source>
        <dbReference type="SAM" id="SignalP"/>
    </source>
</evidence>
<keyword evidence="1" id="KW-0732">Signal</keyword>
<feature type="chain" id="PRO_5036115897" evidence="1">
    <location>
        <begin position="19"/>
        <end position="343"/>
    </location>
</feature>
<evidence type="ECO:0000313" key="4">
    <source>
        <dbReference type="Proteomes" id="UP000332933"/>
    </source>
</evidence>
<feature type="signal peptide" evidence="1">
    <location>
        <begin position="1"/>
        <end position="18"/>
    </location>
</feature>
<gene>
    <name evidence="3" type="primary">Aste57867_2195</name>
    <name evidence="2" type="ORF">As57867_002190</name>
    <name evidence="3" type="ORF">ASTE57867_2195</name>
</gene>
<dbReference type="InterPro" id="IPR036691">
    <property type="entry name" value="Endo/exonu/phosph_ase_sf"/>
</dbReference>
<organism evidence="3 4">
    <name type="scientific">Aphanomyces stellatus</name>
    <dbReference type="NCBI Taxonomy" id="120398"/>
    <lineage>
        <taxon>Eukaryota</taxon>
        <taxon>Sar</taxon>
        <taxon>Stramenopiles</taxon>
        <taxon>Oomycota</taxon>
        <taxon>Saprolegniomycetes</taxon>
        <taxon>Saprolegniales</taxon>
        <taxon>Verrucalvaceae</taxon>
        <taxon>Aphanomyces</taxon>
    </lineage>
</organism>
<evidence type="ECO:0000313" key="3">
    <source>
        <dbReference type="EMBL" id="VFT79398.1"/>
    </source>
</evidence>
<dbReference type="OrthoDB" id="75934at2759"/>
<dbReference type="Proteomes" id="UP000332933">
    <property type="component" value="Unassembled WGS sequence"/>
</dbReference>
<dbReference type="EMBL" id="CAADRA010000230">
    <property type="protein sequence ID" value="VFT79398.1"/>
    <property type="molecule type" value="Genomic_DNA"/>
</dbReference>
<dbReference type="Gene3D" id="3.60.10.10">
    <property type="entry name" value="Endonuclease/exonuclease/phosphatase"/>
    <property type="match status" value="1"/>
</dbReference>
<sequence>MVRALLVPAAMMAATAAAASLRMLSLNTLCADDSFSPGWGTRGEMARRDALVAGGMTDAAARQFLLSTRYQRVAAFLREAQETHNALALQEMDLLTVAGGEYFLKYFDVENGPWRVACNVASPTEQEMVLVNTDEIKVLKNASWTENGVVGCSATVQLDSQDEPITLMSFHMKAGFIRDPVKFNDTLVRFMNTMPQDDSVVVAGGDFNVNIPNVVDRMTNLNGDKYLWAHRTADNETDLGFTTQHEFNFLGAYDGFITRNYDDQADDSTFVWAQGLMPKYLGFNASTYGQSPFSYADGAYPSVAGNLIFNDQDLGEENWANMSISDHMAVSSSFFTDRCDDDK</sequence>